<sequence length="245" mass="26015">MGCPAPSFMLVSMSRAVASPLSSIRIASIMVGTSNLLTIKPGVSWQETVVFPRAAPHSCILAMVSSLVSGVLTTSKSFITGTGLKKCSPPKRSFLEVLLAISDIGNEEVLLANMVEGPAALSKEANSFFFTSRFSTMASTTRSTFFTASLGSVLNKIPDTAFRTNSSPAFLSSANFFFETRLRLSSMRPLDFSKTSCDTSTSTTWWPACAATCAMPAPIEPPPITATCLIAALAAEEAEKARETN</sequence>
<protein>
    <submittedName>
        <fullName evidence="1">Uncharacterized protein</fullName>
    </submittedName>
</protein>
<dbReference type="AlphaFoldDB" id="A0A6B0V5L5"/>
<dbReference type="EMBL" id="GIFC01015013">
    <property type="protein sequence ID" value="MXU97096.1"/>
    <property type="molecule type" value="Transcribed_RNA"/>
</dbReference>
<organism evidence="1">
    <name type="scientific">Ixodes ricinus</name>
    <name type="common">Common tick</name>
    <name type="synonym">Acarus ricinus</name>
    <dbReference type="NCBI Taxonomy" id="34613"/>
    <lineage>
        <taxon>Eukaryota</taxon>
        <taxon>Metazoa</taxon>
        <taxon>Ecdysozoa</taxon>
        <taxon>Arthropoda</taxon>
        <taxon>Chelicerata</taxon>
        <taxon>Arachnida</taxon>
        <taxon>Acari</taxon>
        <taxon>Parasitiformes</taxon>
        <taxon>Ixodida</taxon>
        <taxon>Ixodoidea</taxon>
        <taxon>Ixodidae</taxon>
        <taxon>Ixodinae</taxon>
        <taxon>Ixodes</taxon>
    </lineage>
</organism>
<accession>A0A6B0V5L5</accession>
<proteinExistence type="predicted"/>
<name>A0A6B0V5L5_IXORI</name>
<evidence type="ECO:0000313" key="1">
    <source>
        <dbReference type="EMBL" id="MXU97096.1"/>
    </source>
</evidence>
<reference evidence="1" key="1">
    <citation type="submission" date="2019-12" db="EMBL/GenBank/DDBJ databases">
        <title>An insight into the sialome of adult female Ixodes ricinus ticks feeding for 6 days.</title>
        <authorList>
            <person name="Perner J."/>
            <person name="Ribeiro J.M.C."/>
        </authorList>
    </citation>
    <scope>NUCLEOTIDE SEQUENCE</scope>
    <source>
        <strain evidence="1">Semi-engorged</strain>
        <tissue evidence="1">Salivary glands</tissue>
    </source>
</reference>